<dbReference type="GO" id="GO:0004832">
    <property type="term" value="F:valine-tRNA ligase activity"/>
    <property type="evidence" value="ECO:0007669"/>
    <property type="project" value="UniProtKB-EC"/>
</dbReference>
<evidence type="ECO:0000259" key="10">
    <source>
        <dbReference type="Pfam" id="PF08264"/>
    </source>
</evidence>
<keyword evidence="7" id="KW-0030">Aminoacyl-tRNA synthetase</keyword>
<dbReference type="SUPFAM" id="SSF47323">
    <property type="entry name" value="Anticodon-binding domain of a subclass of class I aminoacyl-tRNA synthetases"/>
    <property type="match status" value="1"/>
</dbReference>
<dbReference type="EMBL" id="CAAALY010074870">
    <property type="protein sequence ID" value="VEL25569.1"/>
    <property type="molecule type" value="Genomic_DNA"/>
</dbReference>
<evidence type="ECO:0000256" key="3">
    <source>
        <dbReference type="ARBA" id="ARBA00022598"/>
    </source>
</evidence>
<sequence>MFHISFQEYTKPIIRRKETTDQLARISLVRRILYICLNVGLRLLHPFMPFLTEELFQRLPRSSQEKELAPSICIAPYPSRAKRKFMTTAIGYETFTGTIGELWTHPFQTGTGDPIGTDARVPPTGFIYLRRVFDVYRDATGVEVDIRLAFALKHRIRSMIGLYRIPPGQLPDMLIHAPKPVLETLQRGQYLDDLMEPLAKAKLVQASHQQNIRKFHFISTCISAYISYILWYFTTGYTKKMVACIMQVNLYP</sequence>
<dbReference type="InterPro" id="IPR013155">
    <property type="entry name" value="M/V/L/I-tRNA-synth_anticd-bd"/>
</dbReference>
<evidence type="ECO:0000256" key="6">
    <source>
        <dbReference type="ARBA" id="ARBA00022917"/>
    </source>
</evidence>
<keyword evidence="4" id="KW-0547">Nucleotide-binding</keyword>
<keyword evidence="9" id="KW-0472">Membrane</keyword>
<dbReference type="AlphaFoldDB" id="A0A3S5A201"/>
<dbReference type="OrthoDB" id="629407at2759"/>
<dbReference type="Gene3D" id="1.10.730.10">
    <property type="entry name" value="Isoleucyl-tRNA Synthetase, Domain 1"/>
    <property type="match status" value="1"/>
</dbReference>
<keyword evidence="5" id="KW-0067">ATP-binding</keyword>
<dbReference type="PANTHER" id="PTHR11946">
    <property type="entry name" value="VALYL-TRNA SYNTHETASES"/>
    <property type="match status" value="1"/>
</dbReference>
<evidence type="ECO:0000256" key="7">
    <source>
        <dbReference type="ARBA" id="ARBA00023146"/>
    </source>
</evidence>
<gene>
    <name evidence="11" type="ORF">PXEA_LOCUS19009</name>
</gene>
<comment type="similarity">
    <text evidence="1">Belongs to the class-I aminoacyl-tRNA synthetase family.</text>
</comment>
<reference evidence="11" key="1">
    <citation type="submission" date="2018-11" db="EMBL/GenBank/DDBJ databases">
        <authorList>
            <consortium name="Pathogen Informatics"/>
        </authorList>
    </citation>
    <scope>NUCLEOTIDE SEQUENCE</scope>
</reference>
<comment type="caution">
    <text evidence="11">The sequence shown here is derived from an EMBL/GenBank/DDBJ whole genome shotgun (WGS) entry which is preliminary data.</text>
</comment>
<dbReference type="PANTHER" id="PTHR11946:SF109">
    <property type="entry name" value="VALINE--TRNA LIGASE"/>
    <property type="match status" value="1"/>
</dbReference>
<accession>A0A3S5A201</accession>
<dbReference type="GO" id="GO:0006438">
    <property type="term" value="P:valyl-tRNA aminoacylation"/>
    <property type="evidence" value="ECO:0007669"/>
    <property type="project" value="InterPro"/>
</dbReference>
<dbReference type="GO" id="GO:0005829">
    <property type="term" value="C:cytosol"/>
    <property type="evidence" value="ECO:0007669"/>
    <property type="project" value="TreeGrafter"/>
</dbReference>
<evidence type="ECO:0000256" key="1">
    <source>
        <dbReference type="ARBA" id="ARBA00005594"/>
    </source>
</evidence>
<dbReference type="InterPro" id="IPR009080">
    <property type="entry name" value="tRNAsynth_Ia_anticodon-bd"/>
</dbReference>
<evidence type="ECO:0000313" key="11">
    <source>
        <dbReference type="EMBL" id="VEL25569.1"/>
    </source>
</evidence>
<organism evidence="11 12">
    <name type="scientific">Protopolystoma xenopodis</name>
    <dbReference type="NCBI Taxonomy" id="117903"/>
    <lineage>
        <taxon>Eukaryota</taxon>
        <taxon>Metazoa</taxon>
        <taxon>Spiralia</taxon>
        <taxon>Lophotrochozoa</taxon>
        <taxon>Platyhelminthes</taxon>
        <taxon>Monogenea</taxon>
        <taxon>Polyopisthocotylea</taxon>
        <taxon>Polystomatidea</taxon>
        <taxon>Polystomatidae</taxon>
        <taxon>Protopolystoma</taxon>
    </lineage>
</organism>
<evidence type="ECO:0000256" key="4">
    <source>
        <dbReference type="ARBA" id="ARBA00022741"/>
    </source>
</evidence>
<evidence type="ECO:0000256" key="2">
    <source>
        <dbReference type="ARBA" id="ARBA00013169"/>
    </source>
</evidence>
<dbReference type="GO" id="GO:0005524">
    <property type="term" value="F:ATP binding"/>
    <property type="evidence" value="ECO:0007669"/>
    <property type="project" value="UniProtKB-KW"/>
</dbReference>
<feature type="transmembrane region" description="Helical" evidence="9">
    <location>
        <begin position="215"/>
        <end position="233"/>
    </location>
</feature>
<keyword evidence="3" id="KW-0436">Ligase</keyword>
<evidence type="ECO:0000256" key="9">
    <source>
        <dbReference type="SAM" id="Phobius"/>
    </source>
</evidence>
<evidence type="ECO:0000256" key="5">
    <source>
        <dbReference type="ARBA" id="ARBA00022840"/>
    </source>
</evidence>
<keyword evidence="6" id="KW-0648">Protein biosynthesis</keyword>
<evidence type="ECO:0000256" key="8">
    <source>
        <dbReference type="ARBA" id="ARBA00029936"/>
    </source>
</evidence>
<dbReference type="EC" id="6.1.1.9" evidence="2"/>
<evidence type="ECO:0000313" key="12">
    <source>
        <dbReference type="Proteomes" id="UP000784294"/>
    </source>
</evidence>
<protein>
    <recommendedName>
        <fullName evidence="2">valine--tRNA ligase</fullName>
        <ecNumber evidence="2">6.1.1.9</ecNumber>
    </recommendedName>
    <alternativeName>
        <fullName evidence="8">Valyl-tRNA synthetase</fullName>
    </alternativeName>
</protein>
<feature type="domain" description="Methionyl/Valyl/Leucyl/Isoleucyl-tRNA synthetase anticodon-binding" evidence="10">
    <location>
        <begin position="8"/>
        <end position="83"/>
    </location>
</feature>
<keyword evidence="9" id="KW-0812">Transmembrane</keyword>
<dbReference type="Pfam" id="PF08264">
    <property type="entry name" value="Anticodon_1"/>
    <property type="match status" value="1"/>
</dbReference>
<keyword evidence="12" id="KW-1185">Reference proteome</keyword>
<dbReference type="InterPro" id="IPR002303">
    <property type="entry name" value="Valyl-tRNA_ligase"/>
</dbReference>
<name>A0A3S5A201_9PLAT</name>
<proteinExistence type="inferred from homology"/>
<dbReference type="Proteomes" id="UP000784294">
    <property type="component" value="Unassembled WGS sequence"/>
</dbReference>
<keyword evidence="9" id="KW-1133">Transmembrane helix</keyword>